<feature type="compositionally biased region" description="Basic residues" evidence="1">
    <location>
        <begin position="152"/>
        <end position="184"/>
    </location>
</feature>
<dbReference type="EMBL" id="BMIW01000019">
    <property type="protein sequence ID" value="GGG04270.1"/>
    <property type="molecule type" value="Genomic_DNA"/>
</dbReference>
<proteinExistence type="predicted"/>
<sequence>MGEAPEAAAHLLTQYYVKESDMMPHYTPPRRSATPPSYPYSHNYPGITPYDSDPSEIVEASALVPYSQPTDPLPAATNSAAKAGGGFSIPNLGDLKGMIDRMGGIDGIVATMGKVQKIMQTVQQFAPMAKMFTSLLPGAKGKSDDNLDEYKPRRKGSGRKSGRKGSKRPSSRPRNGKAPAKKRR</sequence>
<keyword evidence="3" id="KW-1185">Reference proteome</keyword>
<dbReference type="Proteomes" id="UP000608420">
    <property type="component" value="Unassembled WGS sequence"/>
</dbReference>
<evidence type="ECO:0000313" key="2">
    <source>
        <dbReference type="EMBL" id="GGG04270.1"/>
    </source>
</evidence>
<evidence type="ECO:0008006" key="4">
    <source>
        <dbReference type="Google" id="ProtNLM"/>
    </source>
</evidence>
<protein>
    <recommendedName>
        <fullName evidence="4">Tyrosine protein kinase</fullName>
    </recommendedName>
</protein>
<name>A0ABQ1VYS5_9BACL</name>
<feature type="compositionally biased region" description="Basic and acidic residues" evidence="1">
    <location>
        <begin position="141"/>
        <end position="151"/>
    </location>
</feature>
<evidence type="ECO:0000313" key="3">
    <source>
        <dbReference type="Proteomes" id="UP000608420"/>
    </source>
</evidence>
<gene>
    <name evidence="2" type="ORF">GCM10010913_27620</name>
</gene>
<accession>A0ABQ1VYS5</accession>
<reference evidence="3" key="1">
    <citation type="journal article" date="2019" name="Int. J. Syst. Evol. Microbiol.">
        <title>The Global Catalogue of Microorganisms (GCM) 10K type strain sequencing project: providing services to taxonomists for standard genome sequencing and annotation.</title>
        <authorList>
            <consortium name="The Broad Institute Genomics Platform"/>
            <consortium name="The Broad Institute Genome Sequencing Center for Infectious Disease"/>
            <person name="Wu L."/>
            <person name="Ma J."/>
        </authorList>
    </citation>
    <scope>NUCLEOTIDE SEQUENCE [LARGE SCALE GENOMIC DNA]</scope>
    <source>
        <strain evidence="3">CGMCC 1.15420</strain>
    </source>
</reference>
<comment type="caution">
    <text evidence="2">The sequence shown here is derived from an EMBL/GenBank/DDBJ whole genome shotgun (WGS) entry which is preliminary data.</text>
</comment>
<evidence type="ECO:0000256" key="1">
    <source>
        <dbReference type="SAM" id="MobiDB-lite"/>
    </source>
</evidence>
<feature type="region of interest" description="Disordered" evidence="1">
    <location>
        <begin position="136"/>
        <end position="184"/>
    </location>
</feature>
<organism evidence="2 3">
    <name type="scientific">Paenibacillus aceti</name>
    <dbReference type="NCBI Taxonomy" id="1820010"/>
    <lineage>
        <taxon>Bacteria</taxon>
        <taxon>Bacillati</taxon>
        <taxon>Bacillota</taxon>
        <taxon>Bacilli</taxon>
        <taxon>Bacillales</taxon>
        <taxon>Paenibacillaceae</taxon>
        <taxon>Paenibacillus</taxon>
    </lineage>
</organism>